<organism evidence="1 2">
    <name type="scientific">Eikenella exigua</name>
    <dbReference type="NCBI Taxonomy" id="2528037"/>
    <lineage>
        <taxon>Bacteria</taxon>
        <taxon>Pseudomonadati</taxon>
        <taxon>Pseudomonadota</taxon>
        <taxon>Betaproteobacteria</taxon>
        <taxon>Neisseriales</taxon>
        <taxon>Neisseriaceae</taxon>
        <taxon>Eikenella</taxon>
    </lineage>
</organism>
<dbReference type="RefSeq" id="WP_151086149.1">
    <property type="nucleotide sequence ID" value="NZ_CP038018.1"/>
</dbReference>
<reference evidence="2" key="1">
    <citation type="journal article" date="2019" name="J. Anim. Genet.">
        <title>Description and whole genome sequencing of Eikenella exigua sp. nov., isolated from brain abscess and blood.</title>
        <authorList>
            <person name="Stormo K.A."/>
            <person name="Nygaard R.M."/>
            <person name="Bruvold T.S."/>
            <person name="Dimmen G."/>
            <person name="Lindemann P.C."/>
            <person name="Jordal S."/>
            <person name="Kommedal O."/>
        </authorList>
    </citation>
    <scope>NUCLEOTIDE SEQUENCE [LARGE SCALE GENOMIC DNA]</scope>
    <source>
        <strain evidence="2">PXX</strain>
    </source>
</reference>
<dbReference type="EMBL" id="CP038018">
    <property type="protein sequence ID" value="QED91832.1"/>
    <property type="molecule type" value="Genomic_DNA"/>
</dbReference>
<evidence type="ECO:0008006" key="3">
    <source>
        <dbReference type="Google" id="ProtNLM"/>
    </source>
</evidence>
<dbReference type="Proteomes" id="UP000326695">
    <property type="component" value="Chromosome"/>
</dbReference>
<protein>
    <recommendedName>
        <fullName evidence="3">DUF2291 domain-containing protein</fullName>
    </recommendedName>
</protein>
<keyword evidence="2" id="KW-1185">Reference proteome</keyword>
<dbReference type="AlphaFoldDB" id="A0AAX1F6W0"/>
<proteinExistence type="predicted"/>
<evidence type="ECO:0000313" key="1">
    <source>
        <dbReference type="EMBL" id="QED91832.1"/>
    </source>
</evidence>
<evidence type="ECO:0000313" key="2">
    <source>
        <dbReference type="Proteomes" id="UP000326695"/>
    </source>
</evidence>
<gene>
    <name evidence="1" type="ORF">EZJ17_03695</name>
</gene>
<dbReference type="KEGG" id="eex:EZJ17_03695"/>
<accession>A0AAX1F6W0</accession>
<name>A0AAX1F6W0_9NEIS</name>
<sequence length="212" mass="22667">MVKSSPVMNRQGFIYGEGKMRKLLYGVLIALGLAACGKQEQQAPAVSEPASEAQVQSSYCPPPLGMTAETLLENIDAGLKSTGASARVINKEIVQNECGHDVMMVTDFGGVIIKIDDNQNVLSLAAGYEMTGNTVKDVAHALPAIQVMTSPYGRAKLGELAIGQDLLKALPEVLNAAARQQGEATQDIIRDGYKYSITVENRNVAFVVRKAE</sequence>